<dbReference type="OrthoDB" id="10248551at2759"/>
<proteinExistence type="inferred from homology"/>
<dbReference type="HAMAP" id="MF_00508">
    <property type="entry name" value="Ribosomal_uS10"/>
    <property type="match status" value="1"/>
</dbReference>
<dbReference type="GO" id="GO:0006412">
    <property type="term" value="P:translation"/>
    <property type="evidence" value="ECO:0007669"/>
    <property type="project" value="InterPro"/>
</dbReference>
<dbReference type="EMBL" id="CAAALY010020565">
    <property type="protein sequence ID" value="VEL14263.1"/>
    <property type="molecule type" value="Genomic_DNA"/>
</dbReference>
<dbReference type="GO" id="GO:0005840">
    <property type="term" value="C:ribosome"/>
    <property type="evidence" value="ECO:0007669"/>
    <property type="project" value="UniProtKB-KW"/>
</dbReference>
<keyword evidence="2" id="KW-0689">Ribosomal protein</keyword>
<evidence type="ECO:0000256" key="2">
    <source>
        <dbReference type="ARBA" id="ARBA00022980"/>
    </source>
</evidence>
<dbReference type="AlphaFoldDB" id="A0A448WKT4"/>
<dbReference type="Proteomes" id="UP000784294">
    <property type="component" value="Unassembled WGS sequence"/>
</dbReference>
<evidence type="ECO:0000256" key="3">
    <source>
        <dbReference type="ARBA" id="ARBA00023274"/>
    </source>
</evidence>
<name>A0A448WKT4_9PLAT</name>
<dbReference type="PANTHER" id="PTHR11700">
    <property type="entry name" value="30S RIBOSOMAL PROTEIN S10 FAMILY MEMBER"/>
    <property type="match status" value="1"/>
</dbReference>
<evidence type="ECO:0000256" key="1">
    <source>
        <dbReference type="ARBA" id="ARBA00007102"/>
    </source>
</evidence>
<dbReference type="GO" id="GO:0003735">
    <property type="term" value="F:structural constituent of ribosome"/>
    <property type="evidence" value="ECO:0007669"/>
    <property type="project" value="InterPro"/>
</dbReference>
<protein>
    <recommendedName>
        <fullName evidence="4">Small ribosomal subunit protein uS10 domain-containing protein</fullName>
    </recommendedName>
</protein>
<dbReference type="GO" id="GO:1990904">
    <property type="term" value="C:ribonucleoprotein complex"/>
    <property type="evidence" value="ECO:0007669"/>
    <property type="project" value="UniProtKB-KW"/>
</dbReference>
<feature type="domain" description="Small ribosomal subunit protein uS10" evidence="4">
    <location>
        <begin position="18"/>
        <end position="102"/>
    </location>
</feature>
<keyword evidence="3" id="KW-0687">Ribonucleoprotein</keyword>
<dbReference type="Pfam" id="PF00338">
    <property type="entry name" value="Ribosomal_S10"/>
    <property type="match status" value="1"/>
</dbReference>
<accession>A0A448WKT4</accession>
<evidence type="ECO:0000259" key="4">
    <source>
        <dbReference type="SMART" id="SM01403"/>
    </source>
</evidence>
<dbReference type="InterPro" id="IPR001848">
    <property type="entry name" value="Ribosomal_uS10"/>
</dbReference>
<reference evidence="5" key="1">
    <citation type="submission" date="2018-11" db="EMBL/GenBank/DDBJ databases">
        <authorList>
            <consortium name="Pathogen Informatics"/>
        </authorList>
    </citation>
    <scope>NUCLEOTIDE SEQUENCE</scope>
</reference>
<comment type="caution">
    <text evidence="5">The sequence shown here is derived from an EMBL/GenBank/DDBJ whole genome shotgun (WGS) entry which is preliminary data.</text>
</comment>
<organism evidence="5 6">
    <name type="scientific">Protopolystoma xenopodis</name>
    <dbReference type="NCBI Taxonomy" id="117903"/>
    <lineage>
        <taxon>Eukaryota</taxon>
        <taxon>Metazoa</taxon>
        <taxon>Spiralia</taxon>
        <taxon>Lophotrochozoa</taxon>
        <taxon>Platyhelminthes</taxon>
        <taxon>Monogenea</taxon>
        <taxon>Polyopisthocotylea</taxon>
        <taxon>Polystomatidea</taxon>
        <taxon>Polystomatidae</taxon>
        <taxon>Protopolystoma</taxon>
    </lineage>
</organism>
<dbReference type="PRINTS" id="PR00971">
    <property type="entry name" value="RIBOSOMALS10"/>
</dbReference>
<dbReference type="InterPro" id="IPR027486">
    <property type="entry name" value="Ribosomal_uS10_dom"/>
</dbReference>
<dbReference type="Gene3D" id="3.30.70.600">
    <property type="entry name" value="Ribosomal protein S10 domain"/>
    <property type="match status" value="1"/>
</dbReference>
<dbReference type="InterPro" id="IPR036838">
    <property type="entry name" value="Ribosomal_uS10_dom_sf"/>
</dbReference>
<evidence type="ECO:0000313" key="6">
    <source>
        <dbReference type="Proteomes" id="UP000784294"/>
    </source>
</evidence>
<sequence length="106" mass="11987">MFSDKKPDISKQSKSRVRVTITATSVKPLEKVSDDLVQQAKEKNLKILRITTRKTPCGEGSKTWDRYQMRIHKRVIDLLSSDGIAEQLTYINLEPGVNCEVKIAGI</sequence>
<dbReference type="SMART" id="SM01403">
    <property type="entry name" value="Ribosomal_S10"/>
    <property type="match status" value="1"/>
</dbReference>
<comment type="similarity">
    <text evidence="1">Belongs to the universal ribosomal protein uS10 family.</text>
</comment>
<dbReference type="SUPFAM" id="SSF54999">
    <property type="entry name" value="Ribosomal protein S10"/>
    <property type="match status" value="1"/>
</dbReference>
<keyword evidence="6" id="KW-1185">Reference proteome</keyword>
<evidence type="ECO:0000313" key="5">
    <source>
        <dbReference type="EMBL" id="VEL14263.1"/>
    </source>
</evidence>
<gene>
    <name evidence="5" type="ORF">PXEA_LOCUS7703</name>
</gene>